<comment type="caution">
    <text evidence="1">The sequence shown here is derived from an EMBL/GenBank/DDBJ whole genome shotgun (WGS) entry which is preliminary data.</text>
</comment>
<proteinExistence type="predicted"/>
<reference evidence="1 2" key="1">
    <citation type="submission" date="2020-10" db="EMBL/GenBank/DDBJ databases">
        <title>Connecting structure to function with the recovery of over 1000 high-quality activated sludge metagenome-assembled genomes encoding full-length rRNA genes using long-read sequencing.</title>
        <authorList>
            <person name="Singleton C.M."/>
            <person name="Petriglieri F."/>
            <person name="Kristensen J.M."/>
            <person name="Kirkegaard R.H."/>
            <person name="Michaelsen T.Y."/>
            <person name="Andersen M.H."/>
            <person name="Karst S.M."/>
            <person name="Dueholm M.S."/>
            <person name="Nielsen P.H."/>
            <person name="Albertsen M."/>
        </authorList>
    </citation>
    <scope>NUCLEOTIDE SEQUENCE [LARGE SCALE GENOMIC DNA]</scope>
    <source>
        <strain evidence="1">EsbW_18-Q3-R4-48_BATAC.463</strain>
    </source>
</reference>
<evidence type="ECO:0000313" key="2">
    <source>
        <dbReference type="Proteomes" id="UP000739411"/>
    </source>
</evidence>
<dbReference type="Proteomes" id="UP000739411">
    <property type="component" value="Unassembled WGS sequence"/>
</dbReference>
<name>A0A935N210_9RHOO</name>
<dbReference type="EMBL" id="JADJMS010000019">
    <property type="protein sequence ID" value="MBK7415355.1"/>
    <property type="molecule type" value="Genomic_DNA"/>
</dbReference>
<organism evidence="1 2">
    <name type="scientific">Candidatus Dechloromonas phosphorivorans</name>
    <dbReference type="NCBI Taxonomy" id="2899244"/>
    <lineage>
        <taxon>Bacteria</taxon>
        <taxon>Pseudomonadati</taxon>
        <taxon>Pseudomonadota</taxon>
        <taxon>Betaproteobacteria</taxon>
        <taxon>Rhodocyclales</taxon>
        <taxon>Azonexaceae</taxon>
        <taxon>Dechloromonas</taxon>
    </lineage>
</organism>
<accession>A0A935N210</accession>
<sequence length="151" mass="16456">MNLQPRHISDISLSNAVEFPSAEFRLPTSYQLDVELEDAGLLDFLARKVAARPRDLVSHARRILLARRQNDAEATFAALFDLFVAAGASGLSLRQRLLNRCIPILDSKSVIFLQSGLANGLPANIAWPCAESMLASGAISHRKAVTRMGNS</sequence>
<protein>
    <submittedName>
        <fullName evidence="1">Uncharacterized protein</fullName>
    </submittedName>
</protein>
<evidence type="ECO:0000313" key="1">
    <source>
        <dbReference type="EMBL" id="MBK7415355.1"/>
    </source>
</evidence>
<gene>
    <name evidence="1" type="ORF">IPJ38_09875</name>
</gene>
<dbReference type="AlphaFoldDB" id="A0A935N210"/>